<accession>A0A6G0SYQ5</accession>
<keyword evidence="3" id="KW-1185">Reference proteome</keyword>
<keyword evidence="1" id="KW-1133">Transmembrane helix</keyword>
<protein>
    <submittedName>
        <fullName evidence="2">Uncharacterized protein</fullName>
    </submittedName>
</protein>
<gene>
    <name evidence="2" type="ORF">AGLY_016055</name>
</gene>
<feature type="transmembrane region" description="Helical" evidence="1">
    <location>
        <begin position="166"/>
        <end position="187"/>
    </location>
</feature>
<dbReference type="Proteomes" id="UP000475862">
    <property type="component" value="Unassembled WGS sequence"/>
</dbReference>
<proteinExistence type="predicted"/>
<feature type="transmembrane region" description="Helical" evidence="1">
    <location>
        <begin position="241"/>
        <end position="263"/>
    </location>
</feature>
<organism evidence="2 3">
    <name type="scientific">Aphis glycines</name>
    <name type="common">Soybean aphid</name>
    <dbReference type="NCBI Taxonomy" id="307491"/>
    <lineage>
        <taxon>Eukaryota</taxon>
        <taxon>Metazoa</taxon>
        <taxon>Ecdysozoa</taxon>
        <taxon>Arthropoda</taxon>
        <taxon>Hexapoda</taxon>
        <taxon>Insecta</taxon>
        <taxon>Pterygota</taxon>
        <taxon>Neoptera</taxon>
        <taxon>Paraneoptera</taxon>
        <taxon>Hemiptera</taxon>
        <taxon>Sternorrhyncha</taxon>
        <taxon>Aphidomorpha</taxon>
        <taxon>Aphidoidea</taxon>
        <taxon>Aphididae</taxon>
        <taxon>Aphidini</taxon>
        <taxon>Aphis</taxon>
        <taxon>Aphis</taxon>
    </lineage>
</organism>
<name>A0A6G0SYQ5_APHGL</name>
<dbReference type="EMBL" id="VYZN01000079">
    <property type="protein sequence ID" value="KAE9523503.1"/>
    <property type="molecule type" value="Genomic_DNA"/>
</dbReference>
<evidence type="ECO:0000256" key="1">
    <source>
        <dbReference type="SAM" id="Phobius"/>
    </source>
</evidence>
<dbReference type="AlphaFoldDB" id="A0A6G0SYQ5"/>
<sequence length="323" mass="37436">MPAARISGFPGIDVFLILLNTLLVTLNYLTKSSSVNVFFSDNDCNDDEKYKKFSNFNTHLILASRIPSKMLYAFKVTTFLGKYWKKCESIGLANKCHIEYCFVTEITQFIKFLNFERSDECIDFTMIITSRNNAPISNYGGGFRCKSEYPWCIIEIMTRAGVSMHFAFFSEAFCTIIVLLQICLSFYRLKLEEKKILYSLHVEKATGSWYQRRKINNNPNIHICENVYFFGGKLYSTNANIMICITCILILIFTPEMTFLFMLDAESIHFFLDKSNIYCLQPTRIMTRAGVSMHFAFFSEAFCTIIVLLQICLRYLRTLKSLP</sequence>
<keyword evidence="1" id="KW-0472">Membrane</keyword>
<reference evidence="2 3" key="1">
    <citation type="submission" date="2019-08" db="EMBL/GenBank/DDBJ databases">
        <title>The genome of the soybean aphid Biotype 1, its phylome, world population structure and adaptation to the North American continent.</title>
        <authorList>
            <person name="Giordano R."/>
            <person name="Donthu R.K."/>
            <person name="Hernandez A.G."/>
            <person name="Wright C.L."/>
            <person name="Zimin A.V."/>
        </authorList>
    </citation>
    <scope>NUCLEOTIDE SEQUENCE [LARGE SCALE GENOMIC DNA]</scope>
    <source>
        <tissue evidence="2">Whole aphids</tissue>
    </source>
</reference>
<feature type="transmembrane region" description="Helical" evidence="1">
    <location>
        <begin position="12"/>
        <end position="30"/>
    </location>
</feature>
<comment type="caution">
    <text evidence="2">The sequence shown here is derived from an EMBL/GenBank/DDBJ whole genome shotgun (WGS) entry which is preliminary data.</text>
</comment>
<evidence type="ECO:0000313" key="3">
    <source>
        <dbReference type="Proteomes" id="UP000475862"/>
    </source>
</evidence>
<evidence type="ECO:0000313" key="2">
    <source>
        <dbReference type="EMBL" id="KAE9523503.1"/>
    </source>
</evidence>
<feature type="transmembrane region" description="Helical" evidence="1">
    <location>
        <begin position="295"/>
        <end position="316"/>
    </location>
</feature>
<keyword evidence="1" id="KW-0812">Transmembrane</keyword>